<organism evidence="3 4">
    <name type="scientific">Aedes albopictus</name>
    <name type="common">Asian tiger mosquito</name>
    <name type="synonym">Stegomyia albopicta</name>
    <dbReference type="NCBI Taxonomy" id="7160"/>
    <lineage>
        <taxon>Eukaryota</taxon>
        <taxon>Metazoa</taxon>
        <taxon>Ecdysozoa</taxon>
        <taxon>Arthropoda</taxon>
        <taxon>Hexapoda</taxon>
        <taxon>Insecta</taxon>
        <taxon>Pterygota</taxon>
        <taxon>Neoptera</taxon>
        <taxon>Endopterygota</taxon>
        <taxon>Diptera</taxon>
        <taxon>Nematocera</taxon>
        <taxon>Culicoidea</taxon>
        <taxon>Culicidae</taxon>
        <taxon>Culicinae</taxon>
        <taxon>Aedini</taxon>
        <taxon>Aedes</taxon>
        <taxon>Stegomyia</taxon>
    </lineage>
</organism>
<feature type="domain" description="DUF5641" evidence="2">
    <location>
        <begin position="90"/>
        <end position="178"/>
    </location>
</feature>
<proteinExistence type="predicted"/>
<evidence type="ECO:0000256" key="1">
    <source>
        <dbReference type="SAM" id="MobiDB-lite"/>
    </source>
</evidence>
<feature type="compositionally biased region" description="Polar residues" evidence="1">
    <location>
        <begin position="206"/>
        <end position="216"/>
    </location>
</feature>
<dbReference type="InterPro" id="IPR040676">
    <property type="entry name" value="DUF5641"/>
</dbReference>
<dbReference type="EnsemblMetazoa" id="AALFPA23_015524.R22578">
    <property type="protein sequence ID" value="AALFPA23_015524.P22578"/>
    <property type="gene ID" value="AALFPA23_015524"/>
</dbReference>
<dbReference type="RefSeq" id="XP_062704730.1">
    <property type="nucleotide sequence ID" value="XM_062848746.1"/>
</dbReference>
<evidence type="ECO:0000259" key="2">
    <source>
        <dbReference type="Pfam" id="PF18701"/>
    </source>
</evidence>
<feature type="region of interest" description="Disordered" evidence="1">
    <location>
        <begin position="184"/>
        <end position="216"/>
    </location>
</feature>
<dbReference type="PANTHER" id="PTHR47331:SF1">
    <property type="entry name" value="GAG-LIKE PROTEIN"/>
    <property type="match status" value="1"/>
</dbReference>
<evidence type="ECO:0000313" key="4">
    <source>
        <dbReference type="Proteomes" id="UP000069940"/>
    </source>
</evidence>
<reference evidence="4" key="1">
    <citation type="journal article" date="2015" name="Proc. Natl. Acad. Sci. U.S.A.">
        <title>Genome sequence of the Asian Tiger mosquito, Aedes albopictus, reveals insights into its biology, genetics, and evolution.</title>
        <authorList>
            <person name="Chen X.G."/>
            <person name="Jiang X."/>
            <person name="Gu J."/>
            <person name="Xu M."/>
            <person name="Wu Y."/>
            <person name="Deng Y."/>
            <person name="Zhang C."/>
            <person name="Bonizzoni M."/>
            <person name="Dermauw W."/>
            <person name="Vontas J."/>
            <person name="Armbruster P."/>
            <person name="Huang X."/>
            <person name="Yang Y."/>
            <person name="Zhang H."/>
            <person name="He W."/>
            <person name="Peng H."/>
            <person name="Liu Y."/>
            <person name="Wu K."/>
            <person name="Chen J."/>
            <person name="Lirakis M."/>
            <person name="Topalis P."/>
            <person name="Van Leeuwen T."/>
            <person name="Hall A.B."/>
            <person name="Jiang X."/>
            <person name="Thorpe C."/>
            <person name="Mueller R.L."/>
            <person name="Sun C."/>
            <person name="Waterhouse R.M."/>
            <person name="Yan G."/>
            <person name="Tu Z.J."/>
            <person name="Fang X."/>
            <person name="James A.A."/>
        </authorList>
    </citation>
    <scope>NUCLEOTIDE SEQUENCE [LARGE SCALE GENOMIC DNA]</scope>
    <source>
        <strain evidence="4">Foshan</strain>
    </source>
</reference>
<dbReference type="Pfam" id="PF18701">
    <property type="entry name" value="DUF5641"/>
    <property type="match status" value="1"/>
</dbReference>
<keyword evidence="4" id="KW-1185">Reference proteome</keyword>
<protein>
    <recommendedName>
        <fullName evidence="2">DUF5641 domain-containing protein</fullName>
    </recommendedName>
</protein>
<sequence length="216" mass="24177">MGGVWERMVRSVKEGMTTLDDGRKLTDEILWTTLVEVEGLINSRPLTYMPQEMNNSEALTPNHFIFGCSSGAHVPMEPPVDLGCVLRSSFLRSQHLANDVWERWSKEYLPTINRRTKWLDEVRSLKVGDLVYVAEGKRRSWTRGIVDEIISGKDGRVRQAIVRTTTGKLKRPVVKLAMMELGGSTVDPPLDPRGGGCSGSTDNDKPSVSTTEYVRN</sequence>
<dbReference type="GeneID" id="134287033"/>
<dbReference type="PANTHER" id="PTHR47331">
    <property type="entry name" value="PHD-TYPE DOMAIN-CONTAINING PROTEIN"/>
    <property type="match status" value="1"/>
</dbReference>
<accession>A0ABM1Z6I2</accession>
<dbReference type="Proteomes" id="UP000069940">
    <property type="component" value="Unassembled WGS sequence"/>
</dbReference>
<reference evidence="3" key="2">
    <citation type="submission" date="2025-05" db="UniProtKB">
        <authorList>
            <consortium name="EnsemblMetazoa"/>
        </authorList>
    </citation>
    <scope>IDENTIFICATION</scope>
    <source>
        <strain evidence="3">Foshan</strain>
    </source>
</reference>
<name>A0ABM1Z6I2_AEDAL</name>
<evidence type="ECO:0000313" key="3">
    <source>
        <dbReference type="EnsemblMetazoa" id="AALFPA23_015524.P22578"/>
    </source>
</evidence>